<keyword evidence="1" id="KW-0732">Signal</keyword>
<name>A0A7N9CPB3_MACFA</name>
<evidence type="ECO:0000313" key="3">
    <source>
        <dbReference type="Proteomes" id="UP000233100"/>
    </source>
</evidence>
<keyword evidence="3" id="KW-1185">Reference proteome</keyword>
<evidence type="ECO:0000256" key="1">
    <source>
        <dbReference type="SAM" id="SignalP"/>
    </source>
</evidence>
<sequence>VFLSLFVCLFIYLFSRQNLTLLPSLKCSGTISAHCNIHLLGSSNSPTSASQVAGITGVHHHARLIFVFLVETGFHHVGQAGLKLLTSSDPPSSASQSAEIIGMSHHAQPIFIFLIQGLIL</sequence>
<reference evidence="2" key="3">
    <citation type="submission" date="2025-09" db="UniProtKB">
        <authorList>
            <consortium name="Ensembl"/>
        </authorList>
    </citation>
    <scope>IDENTIFICATION</scope>
</reference>
<evidence type="ECO:0000313" key="2">
    <source>
        <dbReference type="Ensembl" id="ENSMFAP00000053067.1"/>
    </source>
</evidence>
<dbReference type="AlphaFoldDB" id="A0A7N9CPB3"/>
<dbReference type="GeneTree" id="ENSGT01120000271815"/>
<reference evidence="2" key="2">
    <citation type="submission" date="2025-08" db="UniProtKB">
        <authorList>
            <consortium name="Ensembl"/>
        </authorList>
    </citation>
    <scope>IDENTIFICATION</scope>
</reference>
<dbReference type="PANTHER" id="PTHR12138:SF162">
    <property type="entry name" value="CHROMOSOME UNDETERMINED SCAFFOLD_275, WHOLE GENOME SHOTGUN SEQUENCE"/>
    <property type="match status" value="1"/>
</dbReference>
<organism evidence="2 3">
    <name type="scientific">Macaca fascicularis</name>
    <name type="common">Crab-eating macaque</name>
    <name type="synonym">Cynomolgus monkey</name>
    <dbReference type="NCBI Taxonomy" id="9541"/>
    <lineage>
        <taxon>Eukaryota</taxon>
        <taxon>Metazoa</taxon>
        <taxon>Chordata</taxon>
        <taxon>Craniata</taxon>
        <taxon>Vertebrata</taxon>
        <taxon>Euteleostomi</taxon>
        <taxon>Mammalia</taxon>
        <taxon>Eutheria</taxon>
        <taxon>Euarchontoglires</taxon>
        <taxon>Primates</taxon>
        <taxon>Haplorrhini</taxon>
        <taxon>Catarrhini</taxon>
        <taxon>Cercopithecidae</taxon>
        <taxon>Cercopithecinae</taxon>
        <taxon>Macaca</taxon>
    </lineage>
</organism>
<protein>
    <submittedName>
        <fullName evidence="2">Uncharacterized protein</fullName>
    </submittedName>
</protein>
<accession>A0A7N9CPB3</accession>
<dbReference type="PRINTS" id="PR02045">
    <property type="entry name" value="F138DOMAIN"/>
</dbReference>
<reference evidence="2 3" key="1">
    <citation type="submission" date="2013-03" db="EMBL/GenBank/DDBJ databases">
        <authorList>
            <person name="Warren W."/>
            <person name="Wilson R.K."/>
        </authorList>
    </citation>
    <scope>NUCLEOTIDE SEQUENCE</scope>
</reference>
<feature type="signal peptide" evidence="1">
    <location>
        <begin position="1"/>
        <end position="15"/>
    </location>
</feature>
<dbReference type="Proteomes" id="UP000233100">
    <property type="component" value="Chromosome 3"/>
</dbReference>
<feature type="chain" id="PRO_5030666562" evidence="1">
    <location>
        <begin position="16"/>
        <end position="120"/>
    </location>
</feature>
<dbReference type="Ensembl" id="ENSMFAT00000084481.1">
    <property type="protein sequence ID" value="ENSMFAP00000053067.1"/>
    <property type="gene ID" value="ENSMFAG00000064784.1"/>
</dbReference>
<proteinExistence type="predicted"/>
<dbReference type="PANTHER" id="PTHR12138">
    <property type="entry name" value="PRIMATE-EXPANDED PROTEIN FAMILY"/>
    <property type="match status" value="1"/>
</dbReference>